<gene>
    <name evidence="1" type="ORF">NX772_03425</name>
</gene>
<organism evidence="1 2">
    <name type="scientific">Mesomycoplasma molare</name>
    <dbReference type="NCBI Taxonomy" id="171288"/>
    <lineage>
        <taxon>Bacteria</taxon>
        <taxon>Bacillati</taxon>
        <taxon>Mycoplasmatota</taxon>
        <taxon>Mycoplasmoidales</taxon>
        <taxon>Metamycoplasmataceae</taxon>
        <taxon>Mesomycoplasma</taxon>
    </lineage>
</organism>
<dbReference type="Proteomes" id="UP001058364">
    <property type="component" value="Chromosome"/>
</dbReference>
<evidence type="ECO:0000313" key="1">
    <source>
        <dbReference type="EMBL" id="UWD34113.1"/>
    </source>
</evidence>
<keyword evidence="2" id="KW-1185">Reference proteome</keyword>
<evidence type="ECO:0000313" key="2">
    <source>
        <dbReference type="Proteomes" id="UP001058364"/>
    </source>
</evidence>
<accession>A0ABY5TTX8</accession>
<reference evidence="1" key="1">
    <citation type="submission" date="2022-08" db="EMBL/GenBank/DDBJ databases">
        <title>Complete genome sequence of Mycoplasma molare type strain H 542.</title>
        <authorList>
            <person name="Spergser J."/>
        </authorList>
    </citation>
    <scope>NUCLEOTIDE SEQUENCE</scope>
    <source>
        <strain evidence="1">H 542</strain>
    </source>
</reference>
<protein>
    <submittedName>
        <fullName evidence="1">Uncharacterized protein</fullName>
    </submittedName>
</protein>
<sequence>MTIILNVTLLEPLPELLSLAIVLMKNSGLKKIIKLNKKVNKKETKYLTLNTSLASLCFFAPKNCPNKDIPIALKLIKIPPIIPVNALAKFKDETPPWIPVTMKLSIKPFKDTRNPDKTIGIAFLE</sequence>
<proteinExistence type="predicted"/>
<dbReference type="EMBL" id="CP103423">
    <property type="protein sequence ID" value="UWD34113.1"/>
    <property type="molecule type" value="Genomic_DNA"/>
</dbReference>
<name>A0ABY5TTX8_9BACT</name>